<comment type="caution">
    <text evidence="4">The sequence shown here is derived from an EMBL/GenBank/DDBJ whole genome shotgun (WGS) entry which is preliminary data.</text>
</comment>
<evidence type="ECO:0000256" key="1">
    <source>
        <dbReference type="ARBA" id="ARBA00022527"/>
    </source>
</evidence>
<gene>
    <name evidence="4" type="ORF">QBA35_08565</name>
</gene>
<accession>A0ABU8AJ94</accession>
<sequence>MLVPIESHREEAAVMPGGETDSGTGTIGGPSGDSPDHAHGTLLLKRHFTGENLPLVRAQVEDTAAAAGLCGVRLGEFTLAVSEIAANAVEHAGGQGRLELRRLAHELECRITDNGPGFTPTLPELLPGLGTCPGRGLWLAHLVTDRMTVTTDITGTGAEVTLAVRLG</sequence>
<dbReference type="PANTHER" id="PTHR35526">
    <property type="entry name" value="ANTI-SIGMA-F FACTOR RSBW-RELATED"/>
    <property type="match status" value="1"/>
</dbReference>
<organism evidence="4 5">
    <name type="scientific">Streptomyces bottropensis</name>
    <dbReference type="NCBI Taxonomy" id="42235"/>
    <lineage>
        <taxon>Bacteria</taxon>
        <taxon>Bacillati</taxon>
        <taxon>Actinomycetota</taxon>
        <taxon>Actinomycetes</taxon>
        <taxon>Kitasatosporales</taxon>
        <taxon>Streptomycetaceae</taxon>
        <taxon>Streptomyces</taxon>
    </lineage>
</organism>
<dbReference type="Proteomes" id="UP001310290">
    <property type="component" value="Unassembled WGS sequence"/>
</dbReference>
<protein>
    <submittedName>
        <fullName evidence="4">ATP-binding protein</fullName>
        <ecNumber evidence="4">2.7.13.3</ecNumber>
    </submittedName>
</protein>
<proteinExistence type="predicted"/>
<evidence type="ECO:0000313" key="5">
    <source>
        <dbReference type="Proteomes" id="UP001310290"/>
    </source>
</evidence>
<keyword evidence="4" id="KW-0547">Nucleotide-binding</keyword>
<name>A0ABU8AJ94_9ACTN</name>
<keyword evidence="1" id="KW-0418">Kinase</keyword>
<feature type="domain" description="Histidine kinase/HSP90-like ATPase" evidence="3">
    <location>
        <begin position="51"/>
        <end position="162"/>
    </location>
</feature>
<dbReference type="GO" id="GO:0004673">
    <property type="term" value="F:protein histidine kinase activity"/>
    <property type="evidence" value="ECO:0007669"/>
    <property type="project" value="UniProtKB-EC"/>
</dbReference>
<dbReference type="InterPro" id="IPR036890">
    <property type="entry name" value="HATPase_C_sf"/>
</dbReference>
<dbReference type="InterPro" id="IPR050267">
    <property type="entry name" value="Anti-sigma-factor_SerPK"/>
</dbReference>
<dbReference type="EMBL" id="JARULZ010000001">
    <property type="protein sequence ID" value="MEH0633424.1"/>
    <property type="molecule type" value="Genomic_DNA"/>
</dbReference>
<dbReference type="EC" id="2.7.13.3" evidence="4"/>
<feature type="region of interest" description="Disordered" evidence="2">
    <location>
        <begin position="1"/>
        <end position="38"/>
    </location>
</feature>
<dbReference type="SUPFAM" id="SSF55874">
    <property type="entry name" value="ATPase domain of HSP90 chaperone/DNA topoisomerase II/histidine kinase"/>
    <property type="match status" value="1"/>
</dbReference>
<dbReference type="Pfam" id="PF13581">
    <property type="entry name" value="HATPase_c_2"/>
    <property type="match status" value="1"/>
</dbReference>
<evidence type="ECO:0000256" key="2">
    <source>
        <dbReference type="SAM" id="MobiDB-lite"/>
    </source>
</evidence>
<dbReference type="GO" id="GO:0005524">
    <property type="term" value="F:ATP binding"/>
    <property type="evidence" value="ECO:0007669"/>
    <property type="project" value="UniProtKB-KW"/>
</dbReference>
<keyword evidence="1" id="KW-0723">Serine/threonine-protein kinase</keyword>
<dbReference type="Gene3D" id="3.30.565.10">
    <property type="entry name" value="Histidine kinase-like ATPase, C-terminal domain"/>
    <property type="match status" value="1"/>
</dbReference>
<dbReference type="PANTHER" id="PTHR35526:SF3">
    <property type="entry name" value="ANTI-SIGMA-F FACTOR RSBW"/>
    <property type="match status" value="1"/>
</dbReference>
<keyword evidence="4" id="KW-0067">ATP-binding</keyword>
<dbReference type="CDD" id="cd16936">
    <property type="entry name" value="HATPase_RsbW-like"/>
    <property type="match status" value="1"/>
</dbReference>
<feature type="compositionally biased region" description="Basic and acidic residues" evidence="2">
    <location>
        <begin position="1"/>
        <end position="12"/>
    </location>
</feature>
<dbReference type="InterPro" id="IPR003594">
    <property type="entry name" value="HATPase_dom"/>
</dbReference>
<reference evidence="4" key="1">
    <citation type="submission" date="2023-04" db="EMBL/GenBank/DDBJ databases">
        <title>Genomic diversity of scab-causing Streptomyces spp. in the province of Quebec, Canada.</title>
        <authorList>
            <person name="Biessy A."/>
            <person name="Cadieux M."/>
            <person name="Ciotola M."/>
            <person name="Filion M."/>
        </authorList>
    </citation>
    <scope>NUCLEOTIDE SEQUENCE</scope>
    <source>
        <strain evidence="4">B21-115</strain>
    </source>
</reference>
<keyword evidence="5" id="KW-1185">Reference proteome</keyword>
<evidence type="ECO:0000259" key="3">
    <source>
        <dbReference type="Pfam" id="PF13581"/>
    </source>
</evidence>
<evidence type="ECO:0000313" key="4">
    <source>
        <dbReference type="EMBL" id="MEH0633424.1"/>
    </source>
</evidence>
<keyword evidence="4" id="KW-0808">Transferase</keyword>